<dbReference type="Gene3D" id="2.30.40.10">
    <property type="entry name" value="Urease, subunit C, domain 1"/>
    <property type="match status" value="1"/>
</dbReference>
<dbReference type="Gene3D" id="3.20.20.140">
    <property type="entry name" value="Metal-dependent hydrolases"/>
    <property type="match status" value="1"/>
</dbReference>
<organism evidence="9 10">
    <name type="scientific">Rahnella inusitata</name>
    <dbReference type="NCBI Taxonomy" id="58169"/>
    <lineage>
        <taxon>Bacteria</taxon>
        <taxon>Pseudomonadati</taxon>
        <taxon>Pseudomonadota</taxon>
        <taxon>Gammaproteobacteria</taxon>
        <taxon>Enterobacterales</taxon>
        <taxon>Yersiniaceae</taxon>
        <taxon>Rahnella</taxon>
    </lineage>
</organism>
<gene>
    <name evidence="7" type="primary">hutI</name>
    <name evidence="9" type="ORF">D5396_21510</name>
</gene>
<keyword evidence="3 7" id="KW-0378">Hydrolase</keyword>
<dbReference type="EMBL" id="RAHG01000017">
    <property type="protein sequence ID" value="RJT09431.1"/>
    <property type="molecule type" value="Genomic_DNA"/>
</dbReference>
<dbReference type="Proteomes" id="UP000284119">
    <property type="component" value="Unassembled WGS sequence"/>
</dbReference>
<proteinExistence type="inferred from homology"/>
<comment type="function">
    <text evidence="7">Catalyzes the hydrolytic cleavage of the carbon-nitrogen bond in imidazolone-5-propanoate to yield N-formimidoyl-L-glutamate. It is the third step in the universal histidine degradation pathway.</text>
</comment>
<dbReference type="PANTHER" id="PTHR42752">
    <property type="entry name" value="IMIDAZOLONEPROPIONASE"/>
    <property type="match status" value="1"/>
</dbReference>
<feature type="binding site" evidence="7">
    <location>
        <position position="327"/>
    </location>
    <ligand>
        <name>Zn(2+)</name>
        <dbReference type="ChEBI" id="CHEBI:29105"/>
    </ligand>
</feature>
<evidence type="ECO:0000256" key="5">
    <source>
        <dbReference type="ARBA" id="ARBA00022833"/>
    </source>
</evidence>
<feature type="binding site" evidence="7">
    <location>
        <position position="331"/>
    </location>
    <ligand>
        <name>N-formimidoyl-L-glutamate</name>
        <dbReference type="ChEBI" id="CHEBI:58928"/>
    </ligand>
</feature>
<dbReference type="InterPro" id="IPR011059">
    <property type="entry name" value="Metal-dep_hydrolase_composite"/>
</dbReference>
<feature type="binding site" evidence="7">
    <location>
        <position position="154"/>
    </location>
    <ligand>
        <name>N-formimidoyl-L-glutamate</name>
        <dbReference type="ChEBI" id="CHEBI:58928"/>
    </ligand>
</feature>
<feature type="domain" description="Amidohydrolase-related" evidence="8">
    <location>
        <begin position="73"/>
        <end position="390"/>
    </location>
</feature>
<evidence type="ECO:0000256" key="3">
    <source>
        <dbReference type="ARBA" id="ARBA00022801"/>
    </source>
</evidence>
<evidence type="ECO:0000256" key="4">
    <source>
        <dbReference type="ARBA" id="ARBA00022808"/>
    </source>
</evidence>
<evidence type="ECO:0000313" key="9">
    <source>
        <dbReference type="EMBL" id="RJT09431.1"/>
    </source>
</evidence>
<dbReference type="RefSeq" id="WP_112167647.1">
    <property type="nucleotide sequence ID" value="NZ_CP065024.1"/>
</dbReference>
<protein>
    <recommendedName>
        <fullName evidence="1 7">Imidazolonepropionase</fullName>
        <ecNumber evidence="1 7">3.5.2.7</ecNumber>
    </recommendedName>
    <alternativeName>
        <fullName evidence="7">Imidazolone-5-propionate hydrolase</fullName>
    </alternativeName>
</protein>
<keyword evidence="4 7" id="KW-0369">Histidine metabolism</keyword>
<dbReference type="SUPFAM" id="SSF51338">
    <property type="entry name" value="Composite domain of metallo-dependent hydrolases"/>
    <property type="match status" value="1"/>
</dbReference>
<evidence type="ECO:0000256" key="2">
    <source>
        <dbReference type="ARBA" id="ARBA00022723"/>
    </source>
</evidence>
<comment type="cofactor">
    <cofactor evidence="7">
        <name>Zn(2+)</name>
        <dbReference type="ChEBI" id="CHEBI:29105"/>
    </cofactor>
    <cofactor evidence="7">
        <name>Fe(3+)</name>
        <dbReference type="ChEBI" id="CHEBI:29034"/>
    </cofactor>
    <text evidence="7">Binds 1 zinc or iron ion per subunit.</text>
</comment>
<sequence length="420" mass="45127">MPLTLSPHFSSEPSSQCDSVWRGATLVTMRDGKYNLIENGAIAVSGGQILWIGPDADCPDYPHAIEHEFDGGIITPGLVDCHTHLVFGGNRSAEFEQRLNGVSYAEIAAAGGGILSTVNATRAASEDELLAQALFRLQPLLAEGITCVEIKSGYGLSVESEIKMLRVIRRLGHMLPVEVKSTCLAAHALPPEFKDRPDDYIQLICDTLLPAIAQENLADAVDAFCEHLAFSPEQVDRVFNAAKSLGLPVKLHAEQLSSLHGSALAARHHALSADHLEYATEDDAKAMAASGTVAVLLPGAYYLLRETQCPPVEHFRTHGVPMALASDANPGTSPALSLRLMLNMGCTLFRLTPEEALAGVTCHGARALGLQDSHGTLEAGKVADFIHWPLSRPAELVYWLGGQLPCTVIFRGHLRGEVRL</sequence>
<comment type="similarity">
    <text evidence="7">Belongs to the metallo-dependent hydrolases superfamily. HutI family.</text>
</comment>
<feature type="binding site" evidence="7">
    <location>
        <position position="91"/>
    </location>
    <ligand>
        <name>4-imidazolone-5-propanoate</name>
        <dbReference type="ChEBI" id="CHEBI:77893"/>
    </ligand>
</feature>
<keyword evidence="7" id="KW-0963">Cytoplasm</keyword>
<feature type="binding site" evidence="7">
    <location>
        <position position="187"/>
    </location>
    <ligand>
        <name>4-imidazolone-5-propanoate</name>
        <dbReference type="ChEBI" id="CHEBI:77893"/>
    </ligand>
</feature>
<feature type="binding site" evidence="7">
    <location>
        <position position="82"/>
    </location>
    <ligand>
        <name>Zn(2+)</name>
        <dbReference type="ChEBI" id="CHEBI:29105"/>
    </ligand>
</feature>
<dbReference type="InterPro" id="IPR005920">
    <property type="entry name" value="HutI"/>
</dbReference>
<evidence type="ECO:0000259" key="8">
    <source>
        <dbReference type="Pfam" id="PF01979"/>
    </source>
</evidence>
<evidence type="ECO:0000256" key="1">
    <source>
        <dbReference type="ARBA" id="ARBA00012864"/>
    </source>
</evidence>
<dbReference type="Pfam" id="PF01979">
    <property type="entry name" value="Amidohydro_1"/>
    <property type="match status" value="1"/>
</dbReference>
<dbReference type="PANTHER" id="PTHR42752:SF1">
    <property type="entry name" value="IMIDAZOLONEPROPIONASE-RELATED"/>
    <property type="match status" value="1"/>
</dbReference>
<dbReference type="InterPro" id="IPR006680">
    <property type="entry name" value="Amidohydro-rel"/>
</dbReference>
<keyword evidence="5 7" id="KW-0862">Zinc</keyword>
<reference evidence="9 10" key="1">
    <citation type="submission" date="2018-09" db="EMBL/GenBank/DDBJ databases">
        <authorList>
            <person name="Le Fleche-Mateos A."/>
        </authorList>
    </citation>
    <scope>NUCLEOTIDE SEQUENCE [LARGE SCALE GENOMIC DNA]</scope>
    <source>
        <strain evidence="9 10">DSM 30078</strain>
    </source>
</reference>
<comment type="caution">
    <text evidence="9">The sequence shown here is derived from an EMBL/GenBank/DDBJ whole genome shotgun (WGS) entry which is preliminary data.</text>
</comment>
<feature type="binding site" evidence="7">
    <location>
        <position position="154"/>
    </location>
    <ligand>
        <name>4-imidazolone-5-propanoate</name>
        <dbReference type="ChEBI" id="CHEBI:77893"/>
    </ligand>
</feature>
<dbReference type="SUPFAM" id="SSF51556">
    <property type="entry name" value="Metallo-dependent hydrolases"/>
    <property type="match status" value="1"/>
</dbReference>
<keyword evidence="6 7" id="KW-0408">Iron</keyword>
<evidence type="ECO:0000256" key="6">
    <source>
        <dbReference type="ARBA" id="ARBA00023004"/>
    </source>
</evidence>
<feature type="binding site" evidence="7">
    <location>
        <position position="329"/>
    </location>
    <ligand>
        <name>N-formimidoyl-L-glutamate</name>
        <dbReference type="ChEBI" id="CHEBI:58928"/>
    </ligand>
</feature>
<dbReference type="EC" id="3.5.2.7" evidence="1 7"/>
<dbReference type="CDD" id="cd01296">
    <property type="entry name" value="Imidazolone-5PH"/>
    <property type="match status" value="1"/>
</dbReference>
<dbReference type="GeneID" id="88081044"/>
<feature type="binding site" evidence="7">
    <location>
        <position position="252"/>
    </location>
    <ligand>
        <name>Zn(2+)</name>
        <dbReference type="ChEBI" id="CHEBI:29105"/>
    </ligand>
</feature>
<feature type="binding site" evidence="7">
    <location>
        <position position="327"/>
    </location>
    <ligand>
        <name>Fe(3+)</name>
        <dbReference type="ChEBI" id="CHEBI:29034"/>
    </ligand>
</feature>
<feature type="binding site" evidence="7">
    <location>
        <position position="84"/>
    </location>
    <ligand>
        <name>Zn(2+)</name>
        <dbReference type="ChEBI" id="CHEBI:29105"/>
    </ligand>
</feature>
<keyword evidence="10" id="KW-1185">Reference proteome</keyword>
<dbReference type="GO" id="GO:0050480">
    <property type="term" value="F:imidazolonepropionase activity"/>
    <property type="evidence" value="ECO:0007669"/>
    <property type="project" value="UniProtKB-EC"/>
</dbReference>
<comment type="catalytic activity">
    <reaction evidence="7">
        <text>4-imidazolone-5-propanoate + H2O = N-formimidoyl-L-glutamate</text>
        <dbReference type="Rhea" id="RHEA:23660"/>
        <dbReference type="ChEBI" id="CHEBI:15377"/>
        <dbReference type="ChEBI" id="CHEBI:58928"/>
        <dbReference type="ChEBI" id="CHEBI:77893"/>
        <dbReference type="EC" id="3.5.2.7"/>
    </reaction>
</comment>
<accession>A0ABX9NXK4</accession>
<dbReference type="InterPro" id="IPR032466">
    <property type="entry name" value="Metal_Hydrolase"/>
</dbReference>
<feature type="binding site" evidence="7">
    <location>
        <position position="82"/>
    </location>
    <ligand>
        <name>Fe(3+)</name>
        <dbReference type="ChEBI" id="CHEBI:29034"/>
    </ligand>
</feature>
<evidence type="ECO:0000256" key="7">
    <source>
        <dbReference type="HAMAP-Rule" id="MF_00372"/>
    </source>
</evidence>
<name>A0ABX9NXK4_9GAMM</name>
<dbReference type="NCBIfam" id="TIGR01224">
    <property type="entry name" value="hutI"/>
    <property type="match status" value="1"/>
</dbReference>
<feature type="binding site" evidence="7">
    <location>
        <position position="252"/>
    </location>
    <ligand>
        <name>Fe(3+)</name>
        <dbReference type="ChEBI" id="CHEBI:29034"/>
    </ligand>
</feature>
<evidence type="ECO:0000313" key="10">
    <source>
        <dbReference type="Proteomes" id="UP000284119"/>
    </source>
</evidence>
<keyword evidence="2 7" id="KW-0479">Metal-binding</keyword>
<feature type="binding site" evidence="7">
    <location>
        <position position="84"/>
    </location>
    <ligand>
        <name>Fe(3+)</name>
        <dbReference type="ChEBI" id="CHEBI:29034"/>
    </ligand>
</feature>
<feature type="binding site" evidence="7">
    <location>
        <position position="255"/>
    </location>
    <ligand>
        <name>4-imidazolone-5-propanoate</name>
        <dbReference type="ChEBI" id="CHEBI:77893"/>
    </ligand>
</feature>
<comment type="subcellular location">
    <subcellularLocation>
        <location evidence="7">Cytoplasm</location>
    </subcellularLocation>
</comment>
<comment type="pathway">
    <text evidence="7">Amino-acid degradation; L-histidine degradation into L-glutamate; N-formimidoyl-L-glutamate from L-histidine: step 3/3.</text>
</comment>
<feature type="binding site" evidence="7">
    <location>
        <position position="332"/>
    </location>
    <ligand>
        <name>4-imidazolone-5-propanoate</name>
        <dbReference type="ChEBI" id="CHEBI:77893"/>
    </ligand>
</feature>
<dbReference type="HAMAP" id="MF_00372">
    <property type="entry name" value="HutI"/>
    <property type="match status" value="1"/>
</dbReference>